<comment type="caution">
    <text evidence="3">The sequence shown here is derived from an EMBL/GenBank/DDBJ whole genome shotgun (WGS) entry which is preliminary data.</text>
</comment>
<dbReference type="Proteomes" id="UP001202961">
    <property type="component" value="Unassembled WGS sequence"/>
</dbReference>
<dbReference type="RefSeq" id="WP_250928288.1">
    <property type="nucleotide sequence ID" value="NZ_JAMQBK010000024.1"/>
</dbReference>
<dbReference type="EMBL" id="JAMQBK010000024">
    <property type="protein sequence ID" value="MCM2370620.1"/>
    <property type="molecule type" value="Genomic_DNA"/>
</dbReference>
<feature type="domain" description="NERD" evidence="2">
    <location>
        <begin position="132"/>
        <end position="248"/>
    </location>
</feature>
<evidence type="ECO:0000256" key="1">
    <source>
        <dbReference type="SAM" id="Phobius"/>
    </source>
</evidence>
<dbReference type="Pfam" id="PF08378">
    <property type="entry name" value="NERD"/>
    <property type="match status" value="1"/>
</dbReference>
<feature type="transmembrane region" description="Helical" evidence="1">
    <location>
        <begin position="99"/>
        <end position="120"/>
    </location>
</feature>
<evidence type="ECO:0000313" key="4">
    <source>
        <dbReference type="Proteomes" id="UP001202961"/>
    </source>
</evidence>
<keyword evidence="1" id="KW-0812">Transmembrane</keyword>
<feature type="transmembrane region" description="Helical" evidence="1">
    <location>
        <begin position="68"/>
        <end position="87"/>
    </location>
</feature>
<protein>
    <submittedName>
        <fullName evidence="3">NERD domain-containing protein</fullName>
    </submittedName>
</protein>
<proteinExistence type="predicted"/>
<accession>A0ABT0U196</accession>
<reference evidence="3 4" key="1">
    <citation type="journal article" date="2022" name="Syst. Appl. Microbiol.">
        <title>Rhodopirellula aestuarii sp. nov., a novel member of the genus Rhodopirellula isolated from brackish sediments collected in the Tagus River estuary, Portugal.</title>
        <authorList>
            <person name="Vitorino I.R."/>
            <person name="Klimek D."/>
            <person name="Calusinska M."/>
            <person name="Lobo-da-Cunha A."/>
            <person name="Vasconcelos V."/>
            <person name="Lage O.M."/>
        </authorList>
    </citation>
    <scope>NUCLEOTIDE SEQUENCE [LARGE SCALE GENOMIC DNA]</scope>
    <source>
        <strain evidence="3 4">ICT_H3.1</strain>
    </source>
</reference>
<evidence type="ECO:0000259" key="2">
    <source>
        <dbReference type="PROSITE" id="PS50965"/>
    </source>
</evidence>
<dbReference type="InterPro" id="IPR011528">
    <property type="entry name" value="NERD"/>
</dbReference>
<organism evidence="3 4">
    <name type="scientific">Aporhodopirellula aestuarii</name>
    <dbReference type="NCBI Taxonomy" id="2950107"/>
    <lineage>
        <taxon>Bacteria</taxon>
        <taxon>Pseudomonadati</taxon>
        <taxon>Planctomycetota</taxon>
        <taxon>Planctomycetia</taxon>
        <taxon>Pirellulales</taxon>
        <taxon>Pirellulaceae</taxon>
        <taxon>Aporhodopirellula</taxon>
    </lineage>
</organism>
<evidence type="ECO:0000313" key="3">
    <source>
        <dbReference type="EMBL" id="MCM2370620.1"/>
    </source>
</evidence>
<sequence length="309" mass="34816">MERFLSWMMLVLLPAAAMAVAMIIPIAIVKRWRGNEERSLRKSPLTRELLRSPGHSLRQKIDEVEEDLYSSLAMLLIAPFALISIHVCDSYYRGTPESFCRYTVGVGALIVAGVIFGRRITKNLNQRRKLVLGMEGELATGQELDQLMLDGCQVFHDIKAKHGNIDHVVVSRSGVFCVETKMISKYTAGNDKAEVVVDHDQNVLRFANFEQEIPSGQIESQTAWLSEFLSSATGDSVRAEGILALPGYFITKRIGRGSVFVINPVKPTRFFVNSRNVYSDQVIKRISHQLDQLCRDVQPSFRDDPSWQD</sequence>
<dbReference type="PROSITE" id="PS50965">
    <property type="entry name" value="NERD"/>
    <property type="match status" value="1"/>
</dbReference>
<feature type="transmembrane region" description="Helical" evidence="1">
    <location>
        <begin position="6"/>
        <end position="29"/>
    </location>
</feature>
<keyword evidence="1" id="KW-0472">Membrane</keyword>
<name>A0ABT0U196_9BACT</name>
<gene>
    <name evidence="3" type="ORF">NB063_08260</name>
</gene>
<keyword evidence="1" id="KW-1133">Transmembrane helix</keyword>
<keyword evidence="4" id="KW-1185">Reference proteome</keyword>